<dbReference type="Gene3D" id="1.10.287.1060">
    <property type="entry name" value="ESAT-6-like"/>
    <property type="match status" value="1"/>
</dbReference>
<proteinExistence type="predicted"/>
<dbReference type="OrthoDB" id="4739861at2"/>
<dbReference type="RefSeq" id="WP_140688316.1">
    <property type="nucleotide sequence ID" value="NZ_RCZG01000001.1"/>
</dbReference>
<evidence type="ECO:0008006" key="3">
    <source>
        <dbReference type="Google" id="ProtNLM"/>
    </source>
</evidence>
<organism evidence="1 2">
    <name type="scientific">Mycolicibacterium hodleri</name>
    <dbReference type="NCBI Taxonomy" id="49897"/>
    <lineage>
        <taxon>Bacteria</taxon>
        <taxon>Bacillati</taxon>
        <taxon>Actinomycetota</taxon>
        <taxon>Actinomycetes</taxon>
        <taxon>Mycobacteriales</taxon>
        <taxon>Mycobacteriaceae</taxon>
        <taxon>Mycolicibacterium</taxon>
    </lineage>
</organism>
<dbReference type="SUPFAM" id="SSF140453">
    <property type="entry name" value="EsxAB dimer-like"/>
    <property type="match status" value="1"/>
</dbReference>
<name>A0A502EHE7_9MYCO</name>
<accession>A0A502EHE7</accession>
<keyword evidence="2" id="KW-1185">Reference proteome</keyword>
<dbReference type="InterPro" id="IPR036689">
    <property type="entry name" value="ESAT-6-like_sf"/>
</dbReference>
<sequence>MSAGEMRVVPTDLRMSASTVDFHADDLRSKHGAADGRIEAAQRGVPSGAAAALSTAVERWQTDSSVLFASLVRHSTGLQSGAAAYEGTDERSAENVAASGDAIPSVDLGL</sequence>
<evidence type="ECO:0000313" key="1">
    <source>
        <dbReference type="EMBL" id="TPG37153.1"/>
    </source>
</evidence>
<dbReference type="Proteomes" id="UP000320095">
    <property type="component" value="Unassembled WGS sequence"/>
</dbReference>
<gene>
    <name evidence="1" type="ORF">EAH80_04755</name>
</gene>
<dbReference type="EMBL" id="RCZG01000001">
    <property type="protein sequence ID" value="TPG37153.1"/>
    <property type="molecule type" value="Genomic_DNA"/>
</dbReference>
<dbReference type="AlphaFoldDB" id="A0A502EHE7"/>
<evidence type="ECO:0000313" key="2">
    <source>
        <dbReference type="Proteomes" id="UP000320095"/>
    </source>
</evidence>
<reference evidence="1 2" key="1">
    <citation type="journal article" date="2019" name="Environ. Microbiol.">
        <title>Species interactions and distinct microbial communities in high Arctic permafrost affected cryosols are associated with the CH4 and CO2 gas fluxes.</title>
        <authorList>
            <person name="Altshuler I."/>
            <person name="Hamel J."/>
            <person name="Turney S."/>
            <person name="Magnuson E."/>
            <person name="Levesque R."/>
            <person name="Greer C."/>
            <person name="Whyte L.G."/>
        </authorList>
    </citation>
    <scope>NUCLEOTIDE SEQUENCE [LARGE SCALE GENOMIC DNA]</scope>
    <source>
        <strain evidence="1 2">S5.20</strain>
    </source>
</reference>
<protein>
    <recommendedName>
        <fullName evidence="3">ESX-1 secretion-associated protein</fullName>
    </recommendedName>
</protein>
<comment type="caution">
    <text evidence="1">The sequence shown here is derived from an EMBL/GenBank/DDBJ whole genome shotgun (WGS) entry which is preliminary data.</text>
</comment>